<protein>
    <submittedName>
        <fullName evidence="1">SRPBCC family protein</fullName>
    </submittedName>
</protein>
<accession>A0ABP4SHF0</accession>
<keyword evidence="2" id="KW-1185">Reference proteome</keyword>
<dbReference type="RefSeq" id="WP_344484996.1">
    <property type="nucleotide sequence ID" value="NZ_BAAAQF010000005.1"/>
</dbReference>
<dbReference type="SUPFAM" id="SSF55961">
    <property type="entry name" value="Bet v1-like"/>
    <property type="match status" value="1"/>
</dbReference>
<organism evidence="1 2">
    <name type="scientific">Glycomyces endophyticus</name>
    <dbReference type="NCBI Taxonomy" id="480996"/>
    <lineage>
        <taxon>Bacteria</taxon>
        <taxon>Bacillati</taxon>
        <taxon>Actinomycetota</taxon>
        <taxon>Actinomycetes</taxon>
        <taxon>Glycomycetales</taxon>
        <taxon>Glycomycetaceae</taxon>
        <taxon>Glycomyces</taxon>
    </lineage>
</organism>
<dbReference type="InterPro" id="IPR019587">
    <property type="entry name" value="Polyketide_cyclase/dehydratase"/>
</dbReference>
<dbReference type="CDD" id="cd07821">
    <property type="entry name" value="PYR_PYL_RCAR_like"/>
    <property type="match status" value="1"/>
</dbReference>
<dbReference type="EMBL" id="BAAAQF010000005">
    <property type="protein sequence ID" value="GAA1673003.1"/>
    <property type="molecule type" value="Genomic_DNA"/>
</dbReference>
<name>A0ABP4SHF0_9ACTN</name>
<proteinExistence type="predicted"/>
<gene>
    <name evidence="1" type="ORF">GCM10009830_19070</name>
</gene>
<reference evidence="2" key="1">
    <citation type="journal article" date="2019" name="Int. J. Syst. Evol. Microbiol.">
        <title>The Global Catalogue of Microorganisms (GCM) 10K type strain sequencing project: providing services to taxonomists for standard genome sequencing and annotation.</title>
        <authorList>
            <consortium name="The Broad Institute Genomics Platform"/>
            <consortium name="The Broad Institute Genome Sequencing Center for Infectious Disease"/>
            <person name="Wu L."/>
            <person name="Ma J."/>
        </authorList>
    </citation>
    <scope>NUCLEOTIDE SEQUENCE [LARGE SCALE GENOMIC DNA]</scope>
    <source>
        <strain evidence="2">JCM 16001</strain>
    </source>
</reference>
<dbReference type="Proteomes" id="UP001499851">
    <property type="component" value="Unassembled WGS sequence"/>
</dbReference>
<comment type="caution">
    <text evidence="1">The sequence shown here is derived from an EMBL/GenBank/DDBJ whole genome shotgun (WGS) entry which is preliminary data.</text>
</comment>
<dbReference type="Pfam" id="PF10604">
    <property type="entry name" value="Polyketide_cyc2"/>
    <property type="match status" value="1"/>
</dbReference>
<dbReference type="InterPro" id="IPR023393">
    <property type="entry name" value="START-like_dom_sf"/>
</dbReference>
<evidence type="ECO:0000313" key="1">
    <source>
        <dbReference type="EMBL" id="GAA1673003.1"/>
    </source>
</evidence>
<evidence type="ECO:0000313" key="2">
    <source>
        <dbReference type="Proteomes" id="UP001499851"/>
    </source>
</evidence>
<dbReference type="Gene3D" id="3.30.530.20">
    <property type="match status" value="1"/>
</dbReference>
<sequence>MPRYHVSATTSAPVSAVWALLVDGRAWPRWSTGLDELVVERSSGLGSDGRDGVGAVRAFRTGRTVTGERLTEVVEDERMAYEDAFNVAMKDYRAAIELAATPEGGARIEWHGTWRARPGIGWLTPLFLPAVMRRMANDLASYAQRLD</sequence>